<keyword evidence="1" id="KW-1133">Transmembrane helix</keyword>
<accession>A0A1X2IJ13</accession>
<evidence type="ECO:0000256" key="1">
    <source>
        <dbReference type="SAM" id="Phobius"/>
    </source>
</evidence>
<evidence type="ECO:0000313" key="3">
    <source>
        <dbReference type="Proteomes" id="UP000193560"/>
    </source>
</evidence>
<proteinExistence type="predicted"/>
<name>A0A1X2IJ13_9FUNG</name>
<comment type="caution">
    <text evidence="2">The sequence shown here is derived from an EMBL/GenBank/DDBJ whole genome shotgun (WGS) entry which is preliminary data.</text>
</comment>
<keyword evidence="1" id="KW-0812">Transmembrane</keyword>
<dbReference type="Proteomes" id="UP000193560">
    <property type="component" value="Unassembled WGS sequence"/>
</dbReference>
<protein>
    <submittedName>
        <fullName evidence="2">Uncharacterized protein</fullName>
    </submittedName>
</protein>
<organism evidence="2 3">
    <name type="scientific">Absidia repens</name>
    <dbReference type="NCBI Taxonomy" id="90262"/>
    <lineage>
        <taxon>Eukaryota</taxon>
        <taxon>Fungi</taxon>
        <taxon>Fungi incertae sedis</taxon>
        <taxon>Mucoromycota</taxon>
        <taxon>Mucoromycotina</taxon>
        <taxon>Mucoromycetes</taxon>
        <taxon>Mucorales</taxon>
        <taxon>Cunninghamellaceae</taxon>
        <taxon>Absidia</taxon>
    </lineage>
</organism>
<sequence>MEYVIGKKWNFSFSFFFPLLPMALMGFMVVENCKSDHYSISYCRLPGFFFRPFLR</sequence>
<dbReference type="AlphaFoldDB" id="A0A1X2IJ13"/>
<evidence type="ECO:0000313" key="2">
    <source>
        <dbReference type="EMBL" id="ORZ17274.1"/>
    </source>
</evidence>
<gene>
    <name evidence="2" type="ORF">BCR42DRAFT_29502</name>
</gene>
<reference evidence="2 3" key="1">
    <citation type="submission" date="2016-07" db="EMBL/GenBank/DDBJ databases">
        <title>Pervasive Adenine N6-methylation of Active Genes in Fungi.</title>
        <authorList>
            <consortium name="DOE Joint Genome Institute"/>
            <person name="Mondo S.J."/>
            <person name="Dannebaum R.O."/>
            <person name="Kuo R.C."/>
            <person name="Labutti K."/>
            <person name="Haridas S."/>
            <person name="Kuo A."/>
            <person name="Salamov A."/>
            <person name="Ahrendt S.R."/>
            <person name="Lipzen A."/>
            <person name="Sullivan W."/>
            <person name="Andreopoulos W.B."/>
            <person name="Clum A."/>
            <person name="Lindquist E."/>
            <person name="Daum C."/>
            <person name="Ramamoorthy G.K."/>
            <person name="Gryganskyi A."/>
            <person name="Culley D."/>
            <person name="Magnuson J.K."/>
            <person name="James T.Y."/>
            <person name="O'Malley M.A."/>
            <person name="Stajich J.E."/>
            <person name="Spatafora J.W."/>
            <person name="Visel A."/>
            <person name="Grigoriev I.V."/>
        </authorList>
    </citation>
    <scope>NUCLEOTIDE SEQUENCE [LARGE SCALE GENOMIC DNA]</scope>
    <source>
        <strain evidence="2 3">NRRL 1336</strain>
    </source>
</reference>
<dbReference type="EMBL" id="MCGE01000010">
    <property type="protein sequence ID" value="ORZ17274.1"/>
    <property type="molecule type" value="Genomic_DNA"/>
</dbReference>
<keyword evidence="3" id="KW-1185">Reference proteome</keyword>
<keyword evidence="1" id="KW-0472">Membrane</keyword>
<feature type="transmembrane region" description="Helical" evidence="1">
    <location>
        <begin position="12"/>
        <end position="30"/>
    </location>
</feature>